<feature type="transmembrane region" description="Helical" evidence="1">
    <location>
        <begin position="7"/>
        <end position="25"/>
    </location>
</feature>
<evidence type="ECO:0000313" key="2">
    <source>
        <dbReference type="EMBL" id="MDO6456968.1"/>
    </source>
</evidence>
<dbReference type="OrthoDB" id="1808939at2"/>
<keyword evidence="1" id="KW-0472">Membrane</keyword>
<gene>
    <name evidence="2" type="ORF">Q4494_07760</name>
    <name evidence="3" type="ORF">SAMN04488138_109125</name>
</gene>
<reference evidence="2" key="2">
    <citation type="submission" date="2023-07" db="EMBL/GenBank/DDBJ databases">
        <title>Genome content predicts the carbon catabolic preferences of heterotrophic bacteria.</title>
        <authorList>
            <person name="Gralka M."/>
        </authorList>
    </citation>
    <scope>NUCLEOTIDE SEQUENCE</scope>
    <source>
        <strain evidence="2">I2M02</strain>
    </source>
</reference>
<feature type="transmembrane region" description="Helical" evidence="1">
    <location>
        <begin position="31"/>
        <end position="52"/>
    </location>
</feature>
<dbReference type="GeneID" id="98665672"/>
<dbReference type="EMBL" id="JAUOPJ010000005">
    <property type="protein sequence ID" value="MDO6456968.1"/>
    <property type="molecule type" value="Genomic_DNA"/>
</dbReference>
<evidence type="ECO:0000256" key="1">
    <source>
        <dbReference type="SAM" id="Phobius"/>
    </source>
</evidence>
<dbReference type="Proteomes" id="UP000183299">
    <property type="component" value="Unassembled WGS sequence"/>
</dbReference>
<organism evidence="3 4">
    <name type="scientific">Celeribacter halophilus</name>
    <dbReference type="NCBI Taxonomy" id="576117"/>
    <lineage>
        <taxon>Bacteria</taxon>
        <taxon>Pseudomonadati</taxon>
        <taxon>Pseudomonadota</taxon>
        <taxon>Alphaproteobacteria</taxon>
        <taxon>Rhodobacterales</taxon>
        <taxon>Roseobacteraceae</taxon>
        <taxon>Celeribacter</taxon>
    </lineage>
</organism>
<dbReference type="RefSeq" id="WP_066601170.1">
    <property type="nucleotide sequence ID" value="NZ_FORY01000009.1"/>
</dbReference>
<dbReference type="PROSITE" id="PS51257">
    <property type="entry name" value="PROKAR_LIPOPROTEIN"/>
    <property type="match status" value="1"/>
</dbReference>
<dbReference type="AlphaFoldDB" id="A0A1I3TZX0"/>
<reference evidence="3 4" key="1">
    <citation type="submission" date="2016-10" db="EMBL/GenBank/DDBJ databases">
        <authorList>
            <person name="de Groot N.N."/>
        </authorList>
    </citation>
    <scope>NUCLEOTIDE SEQUENCE [LARGE SCALE GENOMIC DNA]</scope>
    <source>
        <strain evidence="3 4">CGMCC 1.8891</strain>
    </source>
</reference>
<name>A0A1I3TZX0_9RHOB</name>
<dbReference type="Proteomes" id="UP001169823">
    <property type="component" value="Unassembled WGS sequence"/>
</dbReference>
<dbReference type="STRING" id="576117.SAMN04488138_109125"/>
<proteinExistence type="predicted"/>
<keyword evidence="1" id="KW-0812">Transmembrane</keyword>
<keyword evidence="4" id="KW-1185">Reference proteome</keyword>
<dbReference type="EMBL" id="FORY01000009">
    <property type="protein sequence ID" value="SFJ75067.1"/>
    <property type="molecule type" value="Genomic_DNA"/>
</dbReference>
<evidence type="ECO:0000313" key="4">
    <source>
        <dbReference type="Proteomes" id="UP000183299"/>
    </source>
</evidence>
<accession>A0A1I3TZX0</accession>
<evidence type="ECO:0000313" key="3">
    <source>
        <dbReference type="EMBL" id="SFJ75067.1"/>
    </source>
</evidence>
<evidence type="ECO:0008006" key="5">
    <source>
        <dbReference type="Google" id="ProtNLM"/>
    </source>
</evidence>
<sequence length="61" mass="6562">MSFRIAIALWGIVILACYVVPYFLLGSVAHWTGAFLFWTLAGLAVILLNVVATSGFGEGDE</sequence>
<protein>
    <recommendedName>
        <fullName evidence="5">Solute:sodium symporter small subunit</fullName>
    </recommendedName>
</protein>
<keyword evidence="1" id="KW-1133">Transmembrane helix</keyword>